<evidence type="ECO:0000256" key="2">
    <source>
        <dbReference type="ARBA" id="ARBA00022737"/>
    </source>
</evidence>
<keyword evidence="2" id="KW-0677">Repeat</keyword>
<dbReference type="PROSITE" id="PS00101">
    <property type="entry name" value="HEXAPEP_TRANSFERASES"/>
    <property type="match status" value="1"/>
</dbReference>
<dbReference type="PANTHER" id="PTHR43300">
    <property type="entry name" value="ACETYLTRANSFERASE"/>
    <property type="match status" value="1"/>
</dbReference>
<dbReference type="RefSeq" id="WP_092598264.1">
    <property type="nucleotide sequence ID" value="NZ_FNFI01000008.1"/>
</dbReference>
<dbReference type="Gene3D" id="2.160.10.10">
    <property type="entry name" value="Hexapeptide repeat proteins"/>
    <property type="match status" value="1"/>
</dbReference>
<dbReference type="CDD" id="cd03349">
    <property type="entry name" value="LbH_XAT"/>
    <property type="match status" value="1"/>
</dbReference>
<dbReference type="InterPro" id="IPR050179">
    <property type="entry name" value="Trans_hexapeptide_repeat"/>
</dbReference>
<dbReference type="STRING" id="586411.SAMN05216187_10822"/>
<reference evidence="4" key="1">
    <citation type="submission" date="2016-10" db="EMBL/GenBank/DDBJ databases">
        <authorList>
            <person name="Varghese N."/>
            <person name="Submissions S."/>
        </authorList>
    </citation>
    <scope>NUCLEOTIDE SEQUENCE [LARGE SCALE GENOMIC DNA]</scope>
    <source>
        <strain evidence="4">CGMCC 1.8911</strain>
    </source>
</reference>
<evidence type="ECO:0000256" key="1">
    <source>
        <dbReference type="ARBA" id="ARBA00022679"/>
    </source>
</evidence>
<dbReference type="Pfam" id="PF00132">
    <property type="entry name" value="Hexapep"/>
    <property type="match status" value="1"/>
</dbReference>
<protein>
    <recommendedName>
        <fullName evidence="5">Chloramphenicol acetyltransferase</fullName>
    </recommendedName>
</protein>
<evidence type="ECO:0000313" key="4">
    <source>
        <dbReference type="Proteomes" id="UP000242700"/>
    </source>
</evidence>
<dbReference type="InterPro" id="IPR001451">
    <property type="entry name" value="Hexapep"/>
</dbReference>
<dbReference type="InterPro" id="IPR017694">
    <property type="entry name" value="Phosphonate_tfrase_rpt"/>
</dbReference>
<accession>A0A1G9BK58</accession>
<dbReference type="EMBL" id="FNFI01000008">
    <property type="protein sequence ID" value="SDK39255.1"/>
    <property type="molecule type" value="Genomic_DNA"/>
</dbReference>
<dbReference type="InterPro" id="IPR011004">
    <property type="entry name" value="Trimer_LpxA-like_sf"/>
</dbReference>
<name>A0A1G9BK58_9STAP</name>
<evidence type="ECO:0000313" key="3">
    <source>
        <dbReference type="EMBL" id="SDK39255.1"/>
    </source>
</evidence>
<evidence type="ECO:0008006" key="5">
    <source>
        <dbReference type="Google" id="ProtNLM"/>
    </source>
</evidence>
<dbReference type="InterPro" id="IPR018357">
    <property type="entry name" value="Hexapep_transf_CS"/>
</dbReference>
<gene>
    <name evidence="3" type="ORF">SAMN05216187_10822</name>
</gene>
<dbReference type="Proteomes" id="UP000242700">
    <property type="component" value="Unassembled WGS sequence"/>
</dbReference>
<dbReference type="SUPFAM" id="SSF51161">
    <property type="entry name" value="Trimeric LpxA-like enzymes"/>
    <property type="match status" value="1"/>
</dbReference>
<dbReference type="OrthoDB" id="9801697at2"/>
<dbReference type="NCBIfam" id="TIGR03308">
    <property type="entry name" value="phn_thr-fam"/>
    <property type="match status" value="1"/>
</dbReference>
<sequence>MNISNKQLDKEVLIHDNTDIKNCEFGIYTEVGMSNFLENSTIGDYSYTGQFCFIQNTQVGKFSNIAAMVRIGPTDHPYDRPSLHHFTYRKKMYGFSDTDDSEFFNRRQARITSIGHDTWIGHGAIISPEVTVGHGAVIGAGAVVTKDVEPYSIVVGVPAKEIKKRFNDEIIEALLHIRWWDWSHEKIKECIDDFHLPIEEFIHKHYRN</sequence>
<proteinExistence type="predicted"/>
<dbReference type="PANTHER" id="PTHR43300:SF11">
    <property type="entry name" value="ACETYLTRANSFERASE RV3034C-RELATED"/>
    <property type="match status" value="1"/>
</dbReference>
<dbReference type="AlphaFoldDB" id="A0A1G9BK58"/>
<organism evidence="3 4">
    <name type="scientific">Jeotgalicoccus aerolatus</name>
    <dbReference type="NCBI Taxonomy" id="709510"/>
    <lineage>
        <taxon>Bacteria</taxon>
        <taxon>Bacillati</taxon>
        <taxon>Bacillota</taxon>
        <taxon>Bacilli</taxon>
        <taxon>Bacillales</taxon>
        <taxon>Staphylococcaceae</taxon>
        <taxon>Jeotgalicoccus</taxon>
    </lineage>
</organism>
<keyword evidence="1" id="KW-0808">Transferase</keyword>
<dbReference type="GO" id="GO:0016740">
    <property type="term" value="F:transferase activity"/>
    <property type="evidence" value="ECO:0007669"/>
    <property type="project" value="UniProtKB-KW"/>
</dbReference>